<name>A0A8J4PJS1_9MYCE</name>
<keyword evidence="4" id="KW-0732">Signal</keyword>
<evidence type="ECO:0000256" key="1">
    <source>
        <dbReference type="PROSITE-ProRule" id="PRU00076"/>
    </source>
</evidence>
<dbReference type="PROSITE" id="PS00022">
    <property type="entry name" value="EGF_1"/>
    <property type="match status" value="1"/>
</dbReference>
<evidence type="ECO:0000313" key="7">
    <source>
        <dbReference type="Proteomes" id="UP000695562"/>
    </source>
</evidence>
<dbReference type="InterPro" id="IPR032675">
    <property type="entry name" value="LRR_dom_sf"/>
</dbReference>
<organism evidence="6 7">
    <name type="scientific">Polysphondylium violaceum</name>
    <dbReference type="NCBI Taxonomy" id="133409"/>
    <lineage>
        <taxon>Eukaryota</taxon>
        <taxon>Amoebozoa</taxon>
        <taxon>Evosea</taxon>
        <taxon>Eumycetozoa</taxon>
        <taxon>Dictyostelia</taxon>
        <taxon>Dictyosteliales</taxon>
        <taxon>Dictyosteliaceae</taxon>
        <taxon>Polysphondylium</taxon>
    </lineage>
</organism>
<evidence type="ECO:0000256" key="2">
    <source>
        <dbReference type="SAM" id="MobiDB-lite"/>
    </source>
</evidence>
<keyword evidence="1" id="KW-0245">EGF-like domain</keyword>
<dbReference type="Pfam" id="PF01833">
    <property type="entry name" value="TIG"/>
    <property type="match status" value="1"/>
</dbReference>
<evidence type="ECO:0000313" key="6">
    <source>
        <dbReference type="EMBL" id="KAF2068980.1"/>
    </source>
</evidence>
<evidence type="ECO:0000256" key="3">
    <source>
        <dbReference type="SAM" id="Phobius"/>
    </source>
</evidence>
<keyword evidence="3" id="KW-1133">Transmembrane helix</keyword>
<keyword evidence="3" id="KW-0472">Membrane</keyword>
<keyword evidence="7" id="KW-1185">Reference proteome</keyword>
<evidence type="ECO:0000256" key="4">
    <source>
        <dbReference type="SAM" id="SignalP"/>
    </source>
</evidence>
<accession>A0A8J4PJS1</accession>
<feature type="region of interest" description="Disordered" evidence="2">
    <location>
        <begin position="689"/>
        <end position="711"/>
    </location>
</feature>
<dbReference type="PROSITE" id="PS50026">
    <property type="entry name" value="EGF_3"/>
    <property type="match status" value="1"/>
</dbReference>
<dbReference type="InterPro" id="IPR013783">
    <property type="entry name" value="Ig-like_fold"/>
</dbReference>
<dbReference type="Pfam" id="PF22933">
    <property type="entry name" value="ComC_SSD"/>
    <property type="match status" value="1"/>
</dbReference>
<dbReference type="PROSITE" id="PS01186">
    <property type="entry name" value="EGF_2"/>
    <property type="match status" value="1"/>
</dbReference>
<feature type="disulfide bond" evidence="1">
    <location>
        <begin position="671"/>
        <end position="680"/>
    </location>
</feature>
<comment type="caution">
    <text evidence="6">The sequence shown here is derived from an EMBL/GenBank/DDBJ whole genome shotgun (WGS) entry which is preliminary data.</text>
</comment>
<dbReference type="InterPro" id="IPR054484">
    <property type="entry name" value="ComC_SSD"/>
</dbReference>
<feature type="chain" id="PRO_5035171297" description="EGF-like domain-containing protein" evidence="4">
    <location>
        <begin position="22"/>
        <end position="976"/>
    </location>
</feature>
<keyword evidence="3" id="KW-0812">Transmembrane</keyword>
<dbReference type="Proteomes" id="UP000695562">
    <property type="component" value="Unassembled WGS sequence"/>
</dbReference>
<dbReference type="CDD" id="cd00603">
    <property type="entry name" value="IPT_PCSR"/>
    <property type="match status" value="1"/>
</dbReference>
<reference evidence="6" key="1">
    <citation type="submission" date="2020-01" db="EMBL/GenBank/DDBJ databases">
        <title>Development of genomics and gene disruption for Polysphondylium violaceum indicates a role for the polyketide synthase stlB in stalk morphogenesis.</title>
        <authorList>
            <person name="Narita B."/>
            <person name="Kawabe Y."/>
            <person name="Kin K."/>
            <person name="Saito T."/>
            <person name="Gibbs R."/>
            <person name="Kuspa A."/>
            <person name="Muzny D."/>
            <person name="Queller D."/>
            <person name="Richards S."/>
            <person name="Strassman J."/>
            <person name="Sucgang R."/>
            <person name="Worley K."/>
            <person name="Schaap P."/>
        </authorList>
    </citation>
    <scope>NUCLEOTIDE SEQUENCE</scope>
    <source>
        <strain evidence="6">QSvi11</strain>
    </source>
</reference>
<feature type="signal peptide" evidence="4">
    <location>
        <begin position="1"/>
        <end position="21"/>
    </location>
</feature>
<dbReference type="EMBL" id="AJWJ01000782">
    <property type="protein sequence ID" value="KAF2068980.1"/>
    <property type="molecule type" value="Genomic_DNA"/>
</dbReference>
<proteinExistence type="predicted"/>
<dbReference type="InterPro" id="IPR000742">
    <property type="entry name" value="EGF"/>
</dbReference>
<feature type="transmembrane region" description="Helical" evidence="3">
    <location>
        <begin position="928"/>
        <end position="952"/>
    </location>
</feature>
<keyword evidence="1" id="KW-1015">Disulfide bond</keyword>
<dbReference type="Gene3D" id="2.10.25.10">
    <property type="entry name" value="Laminin"/>
    <property type="match status" value="1"/>
</dbReference>
<protein>
    <recommendedName>
        <fullName evidence="5">EGF-like domain-containing protein</fullName>
    </recommendedName>
</protein>
<dbReference type="Gene3D" id="2.60.40.10">
    <property type="entry name" value="Immunoglobulins"/>
    <property type="match status" value="1"/>
</dbReference>
<feature type="domain" description="EGF-like" evidence="5">
    <location>
        <begin position="644"/>
        <end position="681"/>
    </location>
</feature>
<dbReference type="AlphaFoldDB" id="A0A8J4PJS1"/>
<dbReference type="PANTHER" id="PTHR31378">
    <property type="entry name" value="EGF-LIKE DOMAIN-CONTAINING PROTEIN-RELATED-RELATED"/>
    <property type="match status" value="1"/>
</dbReference>
<dbReference type="SUPFAM" id="SSF81296">
    <property type="entry name" value="E set domains"/>
    <property type="match status" value="1"/>
</dbReference>
<gene>
    <name evidence="6" type="ORF">CYY_009699</name>
</gene>
<dbReference type="Gene3D" id="3.80.10.10">
    <property type="entry name" value="Ribonuclease Inhibitor"/>
    <property type="match status" value="1"/>
</dbReference>
<dbReference type="InterPro" id="IPR014756">
    <property type="entry name" value="Ig_E-set"/>
</dbReference>
<dbReference type="PANTHER" id="PTHR31378:SF5">
    <property type="entry name" value="EGF-LIKE DOMAIN-CONTAINING PROTEIN"/>
    <property type="match status" value="1"/>
</dbReference>
<evidence type="ECO:0000259" key="5">
    <source>
        <dbReference type="PROSITE" id="PS50026"/>
    </source>
</evidence>
<sequence>MKTYLFIYLFICLYFTHTVHSLCSTEERNALNSFASSFSNFGGNNWTPTLDCCDRTGILCDANNQTVLDIQLVSNNYYGKTVVIDFTALTGLKSLFLSTRSDTVVVDLRLPDGIEQINLSNMLIESSSEFALVPSLTFISMVPSSSFDFNIAHEMPVLNTIQLVATQDYLGLNNKYTNLSRVLFSTDFTSIDNILVEICNLPNIDEVDIRSDIEATWPACFSDISFLYFSSSANFTNLTEFPLFSDSTISIDYVRGGEDIALPKKLPAKLKQLRLVGFEGSIPKEWETLKDLESVDLSDNIVVGEIPMLLIKQLYEFNGRGLSLENDINDFLHIKTNSRWNLEANLIKGQVSDDFKYLVNNSYINLKDVQSLGNTSIPWFLYCTPVFNFYDVKYLILTSQFLSKDEFNIDFCYRFYEKITSEELPLKGGTFMINYPYATISTLPILNRGLKASAKEQPKLSLPPPPGIYDPSFFDPYSYFTEMLGTMKIGQGLNIFDLDCRVVTWDGYIECNVSTASDYQFNLDLPVDIIFYSKIREGEDRISQSQFLDAPTIDKISADLLTNKGGFITLKGNHFGSSSSRSKVELVSESETIECTIIERNTTDILCRTPKISQDSNIIYNVVVKINDQVNQDKTLLTFEQPPVSSNCFGGDSNSVCSGQGQCIEGKRCQCNKGYRGVFCEIKDSDVTVTPPKNSDSSPTESEFTNPSSTSDFHVTVKEIRELDNRDRVVRTLTPVWSSQQAARASEFIFTSEIDGAKVQVDMKIFTDANVVEFANTTIQMEPGAVKYTVQISQFPFQSSLNQLGVVFNIEAIPSQEVLDNCAPLENTKIDQDPNIQDIQWIQMSRGNSRMIGKVLNRAIIDSRVVYITFQSEVIGANSVNLIGYVPYFRKSMVLDPNFSVLLDTDSESTLPTSNQCTTTGKKDKKTWAIATAVSISGAFAIGAVIVAVVFYRKHQEDLKLKKNLEQKMSELNKEN</sequence>
<comment type="caution">
    <text evidence="1">Lacks conserved residue(s) required for the propagation of feature annotation.</text>
</comment>
<dbReference type="SUPFAM" id="SSF52058">
    <property type="entry name" value="L domain-like"/>
    <property type="match status" value="1"/>
</dbReference>
<dbReference type="OrthoDB" id="19519at2759"/>
<dbReference type="InterPro" id="IPR002909">
    <property type="entry name" value="IPT_dom"/>
</dbReference>